<dbReference type="Proteomes" id="UP000775872">
    <property type="component" value="Unassembled WGS sequence"/>
</dbReference>
<sequence length="160" mass="17197">MSKPSNLCLNRSWGLLNRLPRETCKPWSTLFQAAPSPASFDSPLVETVKFLVIREPRGIRQNVEARLLALMHPISLLGKAEAEGIDAAQSSSGMVAKRSQAELLSALAERVAMRGEPLQIARLGPLDGKGWRGVPVTTVALLVSNTLVAQDGSGLFQLAL</sequence>
<dbReference type="OrthoDB" id="10430092at2759"/>
<keyword evidence="2" id="KW-1185">Reference proteome</keyword>
<reference evidence="2" key="1">
    <citation type="submission" date="2019-06" db="EMBL/GenBank/DDBJ databases">
        <authorList>
            <person name="Broberg M."/>
        </authorList>
    </citation>
    <scope>NUCLEOTIDE SEQUENCE [LARGE SCALE GENOMIC DNA]</scope>
</reference>
<gene>
    <name evidence="1" type="ORF">CSOL1703_00014956</name>
</gene>
<dbReference type="AlphaFoldDB" id="A0A9P0EHL5"/>
<name>A0A9P0EHL5_9HYPO</name>
<proteinExistence type="predicted"/>
<evidence type="ECO:0000313" key="2">
    <source>
        <dbReference type="Proteomes" id="UP000775872"/>
    </source>
</evidence>
<protein>
    <submittedName>
        <fullName evidence="1">Uncharacterized protein</fullName>
    </submittedName>
</protein>
<comment type="caution">
    <text evidence="1">The sequence shown here is derived from an EMBL/GenBank/DDBJ whole genome shotgun (WGS) entry which is preliminary data.</text>
</comment>
<accession>A0A9P0EHL5</accession>
<evidence type="ECO:0000313" key="1">
    <source>
        <dbReference type="EMBL" id="CAH0052041.1"/>
    </source>
</evidence>
<dbReference type="EMBL" id="CABFOC020000043">
    <property type="protein sequence ID" value="CAH0052041.1"/>
    <property type="molecule type" value="Genomic_DNA"/>
</dbReference>
<reference evidence="1 2" key="2">
    <citation type="submission" date="2021-10" db="EMBL/GenBank/DDBJ databases">
        <authorList>
            <person name="Piombo E."/>
        </authorList>
    </citation>
    <scope>NUCLEOTIDE SEQUENCE [LARGE SCALE GENOMIC DNA]</scope>
</reference>
<organism evidence="1 2">
    <name type="scientific">Clonostachys solani</name>
    <dbReference type="NCBI Taxonomy" id="160281"/>
    <lineage>
        <taxon>Eukaryota</taxon>
        <taxon>Fungi</taxon>
        <taxon>Dikarya</taxon>
        <taxon>Ascomycota</taxon>
        <taxon>Pezizomycotina</taxon>
        <taxon>Sordariomycetes</taxon>
        <taxon>Hypocreomycetidae</taxon>
        <taxon>Hypocreales</taxon>
        <taxon>Bionectriaceae</taxon>
        <taxon>Clonostachys</taxon>
    </lineage>
</organism>